<sequence length="358" mass="40157">MALRVACTRLLRNVSRHQNFSLLTFENKNCLGLSTSRNLPCLLYSSWKGTEPLSEDDPEIWQLVQEEKHRQTSGLELIASENFASRSCLEALGSCLNNKYSEGYPGQRYYGGTEVIDKIEIVCQKRALEAFRLDPEKWGVNVQPYSGSPANFAAYTALLSPHDRLMGLDLPDGGHLTHGFMNDQKRISATSVYFESMGYKLNPETGLIDYDKLEDMAKLFRPKLIIAGTSAYSRLLDYKRFRQICDDVKAILLADIAHISGLVAAGVIPSPFDYADVITTTTHKTLRGGRMFFVFFRAGMIFFRKGVKSVDKNGKEIKYDFQQKVDFAVFPSLQGGPHNHAIASVAVALKQVQLQKSF</sequence>
<evidence type="ECO:0000256" key="12">
    <source>
        <dbReference type="PIRSR" id="PIRSR000412-50"/>
    </source>
</evidence>
<keyword evidence="8 12" id="KW-0663">Pyridoxal phosphate</keyword>
<dbReference type="Gene3D" id="3.40.640.10">
    <property type="entry name" value="Type I PLP-dependent aspartate aminotransferase-like (Major domain)"/>
    <property type="match status" value="1"/>
</dbReference>
<dbReference type="Proteomes" id="UP001497382">
    <property type="component" value="Unassembled WGS sequence"/>
</dbReference>
<dbReference type="GO" id="GO:0005739">
    <property type="term" value="C:mitochondrion"/>
    <property type="evidence" value="ECO:0007669"/>
    <property type="project" value="TreeGrafter"/>
</dbReference>
<organism evidence="14 15">
    <name type="scientific">Larinioides sclopetarius</name>
    <dbReference type="NCBI Taxonomy" id="280406"/>
    <lineage>
        <taxon>Eukaryota</taxon>
        <taxon>Metazoa</taxon>
        <taxon>Ecdysozoa</taxon>
        <taxon>Arthropoda</taxon>
        <taxon>Chelicerata</taxon>
        <taxon>Arachnida</taxon>
        <taxon>Araneae</taxon>
        <taxon>Araneomorphae</taxon>
        <taxon>Entelegynae</taxon>
        <taxon>Araneoidea</taxon>
        <taxon>Araneidae</taxon>
        <taxon>Larinioides</taxon>
    </lineage>
</organism>
<dbReference type="EC" id="2.1.2.1" evidence="4"/>
<dbReference type="SUPFAM" id="SSF53383">
    <property type="entry name" value="PLP-dependent transferases"/>
    <property type="match status" value="1"/>
</dbReference>
<evidence type="ECO:0000256" key="4">
    <source>
        <dbReference type="ARBA" id="ARBA00012256"/>
    </source>
</evidence>
<dbReference type="CDD" id="cd00378">
    <property type="entry name" value="SHMT"/>
    <property type="match status" value="1"/>
</dbReference>
<comment type="pathway">
    <text evidence="2">One-carbon metabolism; tetrahydrofolate interconversion.</text>
</comment>
<evidence type="ECO:0000256" key="7">
    <source>
        <dbReference type="ARBA" id="ARBA00022679"/>
    </source>
</evidence>
<evidence type="ECO:0000256" key="3">
    <source>
        <dbReference type="ARBA" id="ARBA00006376"/>
    </source>
</evidence>
<dbReference type="PANTHER" id="PTHR11680">
    <property type="entry name" value="SERINE HYDROXYMETHYLTRANSFERASE"/>
    <property type="match status" value="1"/>
</dbReference>
<evidence type="ECO:0000256" key="5">
    <source>
        <dbReference type="ARBA" id="ARBA00016846"/>
    </source>
</evidence>
<reference evidence="14 15" key="1">
    <citation type="submission" date="2024-04" db="EMBL/GenBank/DDBJ databases">
        <authorList>
            <person name="Rising A."/>
            <person name="Reimegard J."/>
            <person name="Sonavane S."/>
            <person name="Akerstrom W."/>
            <person name="Nylinder S."/>
            <person name="Hedman E."/>
            <person name="Kallberg Y."/>
        </authorList>
    </citation>
    <scope>NUCLEOTIDE SEQUENCE [LARGE SCALE GENOMIC DNA]</scope>
</reference>
<dbReference type="PANTHER" id="PTHR11680:SF28">
    <property type="entry name" value="SERINE HYDROXYMETHYLTRANSFERASE, MITOCHONDRIAL"/>
    <property type="match status" value="1"/>
</dbReference>
<dbReference type="PIRSF" id="PIRSF000412">
    <property type="entry name" value="SHMT"/>
    <property type="match status" value="1"/>
</dbReference>
<dbReference type="InterPro" id="IPR039429">
    <property type="entry name" value="SHMT-like_dom"/>
</dbReference>
<protein>
    <recommendedName>
        <fullName evidence="5">Serine hydroxymethyltransferase</fullName>
        <ecNumber evidence="4">2.1.2.1</ecNumber>
    </recommendedName>
    <alternativeName>
        <fullName evidence="10">Glycine hydroxymethyltransferase</fullName>
    </alternativeName>
    <alternativeName>
        <fullName evidence="11">Maternal effect lethal protein 32</fullName>
    </alternativeName>
    <alternativeName>
        <fullName evidence="9">Serine methylase</fullName>
    </alternativeName>
</protein>
<evidence type="ECO:0000313" key="15">
    <source>
        <dbReference type="Proteomes" id="UP001497382"/>
    </source>
</evidence>
<evidence type="ECO:0000256" key="6">
    <source>
        <dbReference type="ARBA" id="ARBA00022563"/>
    </source>
</evidence>
<feature type="modified residue" description="N6-(pyridoxal phosphate)lysine" evidence="12">
    <location>
        <position position="284"/>
    </location>
</feature>
<dbReference type="AlphaFoldDB" id="A0AAV1ZRW6"/>
<dbReference type="Pfam" id="PF00464">
    <property type="entry name" value="SHMT"/>
    <property type="match status" value="1"/>
</dbReference>
<evidence type="ECO:0000256" key="9">
    <source>
        <dbReference type="ARBA" id="ARBA00031137"/>
    </source>
</evidence>
<feature type="domain" description="Serine hydroxymethyltransferase-like" evidence="13">
    <location>
        <begin position="53"/>
        <end position="353"/>
    </location>
</feature>
<dbReference type="GO" id="GO:0030170">
    <property type="term" value="F:pyridoxal phosphate binding"/>
    <property type="evidence" value="ECO:0007669"/>
    <property type="project" value="InterPro"/>
</dbReference>
<evidence type="ECO:0000256" key="2">
    <source>
        <dbReference type="ARBA" id="ARBA00004777"/>
    </source>
</evidence>
<evidence type="ECO:0000256" key="8">
    <source>
        <dbReference type="ARBA" id="ARBA00022898"/>
    </source>
</evidence>
<dbReference type="GO" id="GO:0035999">
    <property type="term" value="P:tetrahydrofolate interconversion"/>
    <property type="evidence" value="ECO:0007669"/>
    <property type="project" value="InterPro"/>
</dbReference>
<comment type="caution">
    <text evidence="14">The sequence shown here is derived from an EMBL/GenBank/DDBJ whole genome shotgun (WGS) entry which is preliminary data.</text>
</comment>
<dbReference type="InterPro" id="IPR015422">
    <property type="entry name" value="PyrdxlP-dep_Trfase_small"/>
</dbReference>
<dbReference type="InterPro" id="IPR001085">
    <property type="entry name" value="Ser_HO-MeTrfase"/>
</dbReference>
<dbReference type="InterPro" id="IPR015424">
    <property type="entry name" value="PyrdxlP-dep_Trfase"/>
</dbReference>
<name>A0AAV1ZRW6_9ARAC</name>
<comment type="cofactor">
    <cofactor evidence="1 12">
        <name>pyridoxal 5'-phosphate</name>
        <dbReference type="ChEBI" id="CHEBI:597326"/>
    </cofactor>
</comment>
<accession>A0AAV1ZRW6</accession>
<dbReference type="GO" id="GO:0004372">
    <property type="term" value="F:glycine hydroxymethyltransferase activity"/>
    <property type="evidence" value="ECO:0007669"/>
    <property type="project" value="UniProtKB-EC"/>
</dbReference>
<dbReference type="Gene3D" id="3.90.1150.10">
    <property type="entry name" value="Aspartate Aminotransferase, domain 1"/>
    <property type="match status" value="1"/>
</dbReference>
<evidence type="ECO:0000313" key="14">
    <source>
        <dbReference type="EMBL" id="CAL1274452.1"/>
    </source>
</evidence>
<dbReference type="EMBL" id="CAXIEN010000077">
    <property type="protein sequence ID" value="CAL1274452.1"/>
    <property type="molecule type" value="Genomic_DNA"/>
</dbReference>
<dbReference type="GO" id="GO:0019264">
    <property type="term" value="P:glycine biosynthetic process from serine"/>
    <property type="evidence" value="ECO:0007669"/>
    <property type="project" value="InterPro"/>
</dbReference>
<keyword evidence="15" id="KW-1185">Reference proteome</keyword>
<evidence type="ECO:0000259" key="13">
    <source>
        <dbReference type="Pfam" id="PF00464"/>
    </source>
</evidence>
<keyword evidence="6" id="KW-0554">One-carbon metabolism</keyword>
<gene>
    <name evidence="14" type="ORF">LARSCL_LOCUS7475</name>
</gene>
<evidence type="ECO:0000256" key="10">
    <source>
        <dbReference type="ARBA" id="ARBA00032953"/>
    </source>
</evidence>
<dbReference type="InterPro" id="IPR015421">
    <property type="entry name" value="PyrdxlP-dep_Trfase_major"/>
</dbReference>
<dbReference type="InterPro" id="IPR049943">
    <property type="entry name" value="Ser_HO-MeTrfase-like"/>
</dbReference>
<comment type="similarity">
    <text evidence="3">Belongs to the SHMT family.</text>
</comment>
<dbReference type="FunFam" id="3.40.640.10:FF:000097">
    <property type="entry name" value="Serine hydroxymethyltransferase"/>
    <property type="match status" value="1"/>
</dbReference>
<evidence type="ECO:0000256" key="1">
    <source>
        <dbReference type="ARBA" id="ARBA00001933"/>
    </source>
</evidence>
<keyword evidence="7" id="KW-0808">Transferase</keyword>
<proteinExistence type="inferred from homology"/>
<evidence type="ECO:0000256" key="11">
    <source>
        <dbReference type="ARBA" id="ARBA00079679"/>
    </source>
</evidence>